<organism evidence="2 3">
    <name type="scientific">Litoribrevibacter albus</name>
    <dbReference type="NCBI Taxonomy" id="1473156"/>
    <lineage>
        <taxon>Bacteria</taxon>
        <taxon>Pseudomonadati</taxon>
        <taxon>Pseudomonadota</taxon>
        <taxon>Gammaproteobacteria</taxon>
        <taxon>Oceanospirillales</taxon>
        <taxon>Oceanospirillaceae</taxon>
        <taxon>Litoribrevibacter</taxon>
    </lineage>
</organism>
<dbReference type="EMBL" id="BSNM01000009">
    <property type="protein sequence ID" value="GLQ30890.1"/>
    <property type="molecule type" value="Genomic_DNA"/>
</dbReference>
<dbReference type="Proteomes" id="UP001161389">
    <property type="component" value="Unassembled WGS sequence"/>
</dbReference>
<evidence type="ECO:0000313" key="2">
    <source>
        <dbReference type="EMBL" id="GLQ30890.1"/>
    </source>
</evidence>
<proteinExistence type="predicted"/>
<accession>A0AA37S9Q0</accession>
<feature type="domain" description="DUF4062" evidence="1">
    <location>
        <begin position="5"/>
        <end position="92"/>
    </location>
</feature>
<gene>
    <name evidence="2" type="ORF">GCM10007876_13690</name>
</gene>
<sequence length="397" mass="46049">MAGLRVFVSSTCYDLSVIRSQLRIFIQSLGHEPLMSDYSDLLYDPRLHTHTSCVDEVATADIVVLIVGARFGGKTVPEALAKLDFDLLKKESKSTESLTKKENLSVTQLEILKAVESGIPVFTFVDSSVWHDHALYEKNKDKPIINDISFPSIEKAETASFIFEFINFLRHRARGNSVYTFSKLQDIEDTLRRQWSSLFQKLIQEQRSKAFEAKRLDNLTEQFEDLKTAILTSIGTTNERDVARGVVRFRRLIDFVRALGLKDHNFLIRGHHPWDELLHYAEIEKVLDAAELPEEFIFHRRNFGPRPRMFLIKNDGTFFELRTSPDFFHSLSLEWEAFMELPEDTREIIVDALSEMRPGMGPLRYIREPFDYHVNKWLHQEHLLKDIDDSDDESGHS</sequence>
<reference evidence="2" key="2">
    <citation type="submission" date="2023-01" db="EMBL/GenBank/DDBJ databases">
        <title>Draft genome sequence of Litoribrevibacter albus strain NBRC 110071.</title>
        <authorList>
            <person name="Sun Q."/>
            <person name="Mori K."/>
        </authorList>
    </citation>
    <scope>NUCLEOTIDE SEQUENCE</scope>
    <source>
        <strain evidence="2">NBRC 110071</strain>
    </source>
</reference>
<name>A0AA37S9Q0_9GAMM</name>
<dbReference type="RefSeq" id="WP_284380315.1">
    <property type="nucleotide sequence ID" value="NZ_BSNM01000009.1"/>
</dbReference>
<reference evidence="2" key="1">
    <citation type="journal article" date="2014" name="Int. J. Syst. Evol. Microbiol.">
        <title>Complete genome sequence of Corynebacterium casei LMG S-19264T (=DSM 44701T), isolated from a smear-ripened cheese.</title>
        <authorList>
            <consortium name="US DOE Joint Genome Institute (JGI-PGF)"/>
            <person name="Walter F."/>
            <person name="Albersmeier A."/>
            <person name="Kalinowski J."/>
            <person name="Ruckert C."/>
        </authorList>
    </citation>
    <scope>NUCLEOTIDE SEQUENCE</scope>
    <source>
        <strain evidence="2">NBRC 110071</strain>
    </source>
</reference>
<evidence type="ECO:0000313" key="3">
    <source>
        <dbReference type="Proteomes" id="UP001161389"/>
    </source>
</evidence>
<evidence type="ECO:0000259" key="1">
    <source>
        <dbReference type="Pfam" id="PF13271"/>
    </source>
</evidence>
<dbReference type="InterPro" id="IPR025139">
    <property type="entry name" value="DUF4062"/>
</dbReference>
<dbReference type="AlphaFoldDB" id="A0AA37S9Q0"/>
<dbReference type="Pfam" id="PF13271">
    <property type="entry name" value="DUF4062"/>
    <property type="match status" value="1"/>
</dbReference>
<protein>
    <recommendedName>
        <fullName evidence="1">DUF4062 domain-containing protein</fullName>
    </recommendedName>
</protein>
<comment type="caution">
    <text evidence="2">The sequence shown here is derived from an EMBL/GenBank/DDBJ whole genome shotgun (WGS) entry which is preliminary data.</text>
</comment>
<keyword evidence="3" id="KW-1185">Reference proteome</keyword>